<keyword evidence="2" id="KW-0813">Transport</keyword>
<sequence>MSQASTPSLTPKIFINKVLAGTATGIIVGLIPNAVLAAILQLFGNNPVALSLTHVVVVFQCTTPLLIGALIALQFGLAPLDMAIVAGAAYVGSGVTKFSAEAINPATKTAGTYLSAGTGDLINTMLTAALAVALTLWIGNKFGSVKIVLSPILIGAGSGWIGFLILPYVAKITTWIGNLINSFTNLQPILMCILITCMFATIIITPISTVAIGMAIQLNGLSSGAAAMGVAVTTVVLVVHSWKTNKSGITIAVALGAMKLMIPNLFRHPIILLPILTTSIISAIPVAIFNVLGTPASAGFGLVGLVGPLASINAGLNIVIALIVWFVIPIAAALLSRFVFEKMLHIYDEKKVFAYLGE</sequence>
<feature type="transmembrane region" description="Helical" evidence="8">
    <location>
        <begin position="147"/>
        <end position="168"/>
    </location>
</feature>
<keyword evidence="4" id="KW-0762">Sugar transport</keyword>
<evidence type="ECO:0000256" key="6">
    <source>
        <dbReference type="ARBA" id="ARBA00022989"/>
    </source>
</evidence>
<evidence type="ECO:0000256" key="5">
    <source>
        <dbReference type="ARBA" id="ARBA00022692"/>
    </source>
</evidence>
<keyword evidence="3" id="KW-1003">Cell membrane</keyword>
<feature type="transmembrane region" description="Helical" evidence="8">
    <location>
        <begin position="224"/>
        <end position="242"/>
    </location>
</feature>
<evidence type="ECO:0000256" key="1">
    <source>
        <dbReference type="ARBA" id="ARBA00004651"/>
    </source>
</evidence>
<evidence type="ECO:0000256" key="2">
    <source>
        <dbReference type="ARBA" id="ARBA00022448"/>
    </source>
</evidence>
<evidence type="ECO:0000313" key="10">
    <source>
        <dbReference type="EMBL" id="KRM78715.1"/>
    </source>
</evidence>
<comment type="caution">
    <text evidence="10">The sequence shown here is derived from an EMBL/GenBank/DDBJ whole genome shotgun (WGS) entry which is preliminary data.</text>
</comment>
<evidence type="ECO:0000256" key="8">
    <source>
        <dbReference type="SAM" id="Phobius"/>
    </source>
</evidence>
<evidence type="ECO:0000256" key="3">
    <source>
        <dbReference type="ARBA" id="ARBA00022475"/>
    </source>
</evidence>
<evidence type="ECO:0000256" key="7">
    <source>
        <dbReference type="ARBA" id="ARBA00023136"/>
    </source>
</evidence>
<keyword evidence="11" id="KW-1185">Reference proteome</keyword>
<dbReference type="STRING" id="1423738.FC84_GL000342"/>
<dbReference type="GO" id="GO:0008982">
    <property type="term" value="F:protein-N(PI)-phosphohistidine-sugar phosphotransferase activity"/>
    <property type="evidence" value="ECO:0007669"/>
    <property type="project" value="InterPro"/>
</dbReference>
<dbReference type="GO" id="GO:0005886">
    <property type="term" value="C:plasma membrane"/>
    <property type="evidence" value="ECO:0007669"/>
    <property type="project" value="UniProtKB-SubCell"/>
</dbReference>
<feature type="domain" description="Phosphotransferase system EIIC" evidence="9">
    <location>
        <begin position="17"/>
        <end position="350"/>
    </location>
</feature>
<dbReference type="EMBL" id="AYYK01000011">
    <property type="protein sequence ID" value="KRM78715.1"/>
    <property type="molecule type" value="Genomic_DNA"/>
</dbReference>
<comment type="subcellular location">
    <subcellularLocation>
        <location evidence="1">Cell membrane</location>
        <topology evidence="1">Multi-pass membrane protein</topology>
    </subcellularLocation>
</comment>
<dbReference type="InterPro" id="IPR003352">
    <property type="entry name" value="PTS_EIIC"/>
</dbReference>
<keyword evidence="5 8" id="KW-0812">Transmembrane</keyword>
<dbReference type="OrthoDB" id="396983at2"/>
<reference evidence="10 11" key="1">
    <citation type="journal article" date="2015" name="Genome Announc.">
        <title>Expanding the biotechnology potential of lactobacilli through comparative genomics of 213 strains and associated genera.</title>
        <authorList>
            <person name="Sun Z."/>
            <person name="Harris H.M."/>
            <person name="McCann A."/>
            <person name="Guo C."/>
            <person name="Argimon S."/>
            <person name="Zhang W."/>
            <person name="Yang X."/>
            <person name="Jeffery I.B."/>
            <person name="Cooney J.C."/>
            <person name="Kagawa T.F."/>
            <person name="Liu W."/>
            <person name="Song Y."/>
            <person name="Salvetti E."/>
            <person name="Wrobel A."/>
            <person name="Rasinkangas P."/>
            <person name="Parkhill J."/>
            <person name="Rea M.C."/>
            <person name="O'Sullivan O."/>
            <person name="Ritari J."/>
            <person name="Douillard F.P."/>
            <person name="Paul Ross R."/>
            <person name="Yang R."/>
            <person name="Briner A.E."/>
            <person name="Felis G.E."/>
            <person name="de Vos W.M."/>
            <person name="Barrangou R."/>
            <person name="Klaenhammer T.R."/>
            <person name="Caufield P.W."/>
            <person name="Cui Y."/>
            <person name="Zhang H."/>
            <person name="O'Toole P.W."/>
        </authorList>
    </citation>
    <scope>NUCLEOTIDE SEQUENCE [LARGE SCALE GENOMIC DNA]</scope>
    <source>
        <strain evidence="10 11">DSM 20335</strain>
    </source>
</reference>
<dbReference type="Proteomes" id="UP000051813">
    <property type="component" value="Unassembled WGS sequence"/>
</dbReference>
<organism evidence="10 11">
    <name type="scientific">Lapidilactobacillus dextrinicus DSM 20335</name>
    <dbReference type="NCBI Taxonomy" id="1423738"/>
    <lineage>
        <taxon>Bacteria</taxon>
        <taxon>Bacillati</taxon>
        <taxon>Bacillota</taxon>
        <taxon>Bacilli</taxon>
        <taxon>Lactobacillales</taxon>
        <taxon>Lactobacillaceae</taxon>
        <taxon>Lapidilactobacillus</taxon>
    </lineage>
</organism>
<feature type="transmembrane region" description="Helical" evidence="8">
    <location>
        <begin position="271"/>
        <end position="292"/>
    </location>
</feature>
<feature type="transmembrane region" description="Helical" evidence="8">
    <location>
        <begin position="188"/>
        <end position="212"/>
    </location>
</feature>
<feature type="transmembrane region" description="Helical" evidence="8">
    <location>
        <begin position="121"/>
        <end position="140"/>
    </location>
</feature>
<protein>
    <recommendedName>
        <fullName evidence="9">Phosphotransferase system EIIC domain-containing protein</fullName>
    </recommendedName>
</protein>
<keyword evidence="7 8" id="KW-0472">Membrane</keyword>
<gene>
    <name evidence="10" type="ORF">FC84_GL000342</name>
</gene>
<keyword evidence="6 8" id="KW-1133">Transmembrane helix</keyword>
<evidence type="ECO:0000256" key="4">
    <source>
        <dbReference type="ARBA" id="ARBA00022597"/>
    </source>
</evidence>
<accession>A0A0R2BRA7</accession>
<dbReference type="RefSeq" id="WP_057756898.1">
    <property type="nucleotide sequence ID" value="NZ_AYYK01000011.1"/>
</dbReference>
<feature type="transmembrane region" description="Helical" evidence="8">
    <location>
        <begin position="312"/>
        <end position="335"/>
    </location>
</feature>
<dbReference type="PATRIC" id="fig|1423738.3.peg.349"/>
<dbReference type="Pfam" id="PF13303">
    <property type="entry name" value="PTS_EIIC_2"/>
    <property type="match status" value="1"/>
</dbReference>
<evidence type="ECO:0000313" key="11">
    <source>
        <dbReference type="Proteomes" id="UP000051813"/>
    </source>
</evidence>
<evidence type="ECO:0000259" key="9">
    <source>
        <dbReference type="Pfam" id="PF13303"/>
    </source>
</evidence>
<dbReference type="AlphaFoldDB" id="A0A0R2BRA7"/>
<dbReference type="GO" id="GO:0009401">
    <property type="term" value="P:phosphoenolpyruvate-dependent sugar phosphotransferase system"/>
    <property type="evidence" value="ECO:0007669"/>
    <property type="project" value="InterPro"/>
</dbReference>
<name>A0A0R2BRA7_9LACO</name>
<feature type="transmembrane region" description="Helical" evidence="8">
    <location>
        <begin position="20"/>
        <end position="43"/>
    </location>
</feature>
<feature type="transmembrane region" description="Helical" evidence="8">
    <location>
        <begin position="55"/>
        <end position="77"/>
    </location>
</feature>
<proteinExistence type="predicted"/>